<reference evidence="2" key="1">
    <citation type="submission" date="2020-11" db="EMBL/GenBank/DDBJ databases">
        <authorList>
            <consortium name="DOE Joint Genome Institute"/>
            <person name="Ahrendt S."/>
            <person name="Riley R."/>
            <person name="Andreopoulos W."/>
            <person name="Labutti K."/>
            <person name="Pangilinan J."/>
            <person name="Ruiz-Duenas F.J."/>
            <person name="Barrasa J.M."/>
            <person name="Sanchez-Garcia M."/>
            <person name="Camarero S."/>
            <person name="Miyauchi S."/>
            <person name="Serrano A."/>
            <person name="Linde D."/>
            <person name="Babiker R."/>
            <person name="Drula E."/>
            <person name="Ayuso-Fernandez I."/>
            <person name="Pacheco R."/>
            <person name="Padilla G."/>
            <person name="Ferreira P."/>
            <person name="Barriuso J."/>
            <person name="Kellner H."/>
            <person name="Castanera R."/>
            <person name="Alfaro M."/>
            <person name="Ramirez L."/>
            <person name="Pisabarro A.G."/>
            <person name="Kuo A."/>
            <person name="Tritt A."/>
            <person name="Lipzen A."/>
            <person name="He G."/>
            <person name="Yan M."/>
            <person name="Ng V."/>
            <person name="Cullen D."/>
            <person name="Martin F."/>
            <person name="Rosso M.-N."/>
            <person name="Henrissat B."/>
            <person name="Hibbett D."/>
            <person name="Martinez A.T."/>
            <person name="Grigoriev I.V."/>
        </authorList>
    </citation>
    <scope>NUCLEOTIDE SEQUENCE</scope>
    <source>
        <strain evidence="2">CIRM-BRFM 674</strain>
    </source>
</reference>
<evidence type="ECO:0000313" key="2">
    <source>
        <dbReference type="EMBL" id="KAF9472260.1"/>
    </source>
</evidence>
<dbReference type="Proteomes" id="UP000807469">
    <property type="component" value="Unassembled WGS sequence"/>
</dbReference>
<dbReference type="EMBL" id="MU155557">
    <property type="protein sequence ID" value="KAF9472260.1"/>
    <property type="molecule type" value="Genomic_DNA"/>
</dbReference>
<proteinExistence type="predicted"/>
<protein>
    <submittedName>
        <fullName evidence="2">Uncharacterized protein</fullName>
    </submittedName>
</protein>
<gene>
    <name evidence="2" type="ORF">BDN70DRAFT_900680</name>
</gene>
<accession>A0A9P5YPC2</accession>
<feature type="region of interest" description="Disordered" evidence="1">
    <location>
        <begin position="197"/>
        <end position="216"/>
    </location>
</feature>
<organism evidence="2 3">
    <name type="scientific">Pholiota conissans</name>
    <dbReference type="NCBI Taxonomy" id="109636"/>
    <lineage>
        <taxon>Eukaryota</taxon>
        <taxon>Fungi</taxon>
        <taxon>Dikarya</taxon>
        <taxon>Basidiomycota</taxon>
        <taxon>Agaricomycotina</taxon>
        <taxon>Agaricomycetes</taxon>
        <taxon>Agaricomycetidae</taxon>
        <taxon>Agaricales</taxon>
        <taxon>Agaricineae</taxon>
        <taxon>Strophariaceae</taxon>
        <taxon>Pholiota</taxon>
    </lineage>
</organism>
<comment type="caution">
    <text evidence="2">The sequence shown here is derived from an EMBL/GenBank/DDBJ whole genome shotgun (WGS) entry which is preliminary data.</text>
</comment>
<evidence type="ECO:0000313" key="3">
    <source>
        <dbReference type="Proteomes" id="UP000807469"/>
    </source>
</evidence>
<evidence type="ECO:0000256" key="1">
    <source>
        <dbReference type="SAM" id="MobiDB-lite"/>
    </source>
</evidence>
<dbReference type="AlphaFoldDB" id="A0A9P5YPC2"/>
<keyword evidence="3" id="KW-1185">Reference proteome</keyword>
<sequence length="216" mass="24519">MDVFLFPLAPSNREVNPVLMHRRRLLGMPLDWESPVIERFNALHRPTIAAQRSEAIEVNDDTQQAKFIEDLGSANPPVINAASHSEPINMDNNIQQAETSPETPFAYVTSESSLDEEQFDIYVPDEDEPVETWASTSPAGYTEETGTFVDKEHLERCDPEGFEETQESTSSSDWTQESETFEEEQFEMVDADELEEMHVSASSSVYPTEIRRIDPK</sequence>
<feature type="region of interest" description="Disordered" evidence="1">
    <location>
        <begin position="157"/>
        <end position="183"/>
    </location>
</feature>
<name>A0A9P5YPC2_9AGAR</name>